<protein>
    <submittedName>
        <fullName evidence="9">Soluble NSF Attachment Protein (SNAP) Receptor (SNARE)</fullName>
    </submittedName>
</protein>
<dbReference type="Proteomes" id="UP000002630">
    <property type="component" value="Unassembled WGS sequence"/>
</dbReference>
<dbReference type="GO" id="GO:0000149">
    <property type="term" value="F:SNARE binding"/>
    <property type="evidence" value="ECO:0007669"/>
    <property type="project" value="TreeGrafter"/>
</dbReference>
<dbReference type="OrthoDB" id="158360at2759"/>
<keyword evidence="2" id="KW-0813">Transport</keyword>
<evidence type="ECO:0000256" key="2">
    <source>
        <dbReference type="ARBA" id="ARBA00022448"/>
    </source>
</evidence>
<evidence type="ECO:0000256" key="4">
    <source>
        <dbReference type="ARBA" id="ARBA00022927"/>
    </source>
</evidence>
<dbReference type="GO" id="GO:0006906">
    <property type="term" value="P:vesicle fusion"/>
    <property type="evidence" value="ECO:0007669"/>
    <property type="project" value="TreeGrafter"/>
</dbReference>
<gene>
    <name evidence="9" type="primary">SNR20</name>
    <name evidence="9" type="ORF">Esi_0348_0031</name>
</gene>
<dbReference type="Gene3D" id="1.20.5.110">
    <property type="match status" value="1"/>
</dbReference>
<dbReference type="GO" id="GO:0031902">
    <property type="term" value="C:late endosome membrane"/>
    <property type="evidence" value="ECO:0007669"/>
    <property type="project" value="TreeGrafter"/>
</dbReference>
<dbReference type="CDD" id="cd15863">
    <property type="entry name" value="SNARE_GS27"/>
    <property type="match status" value="1"/>
</dbReference>
<evidence type="ECO:0000256" key="7">
    <source>
        <dbReference type="ARBA" id="ARBA00023136"/>
    </source>
</evidence>
<evidence type="ECO:0000256" key="8">
    <source>
        <dbReference type="SAM" id="Phobius"/>
    </source>
</evidence>
<evidence type="ECO:0000256" key="1">
    <source>
        <dbReference type="ARBA" id="ARBA00004409"/>
    </source>
</evidence>
<dbReference type="GO" id="GO:0015031">
    <property type="term" value="P:protein transport"/>
    <property type="evidence" value="ECO:0007669"/>
    <property type="project" value="UniProtKB-KW"/>
</dbReference>
<dbReference type="GO" id="GO:0005484">
    <property type="term" value="F:SNAP receptor activity"/>
    <property type="evidence" value="ECO:0007669"/>
    <property type="project" value="InterPro"/>
</dbReference>
<keyword evidence="7 8" id="KW-0472">Membrane</keyword>
<comment type="subcellular location">
    <subcellularLocation>
        <location evidence="1">Golgi apparatus membrane</location>
        <topology evidence="1">Single-pass type IV membrane protein</topology>
    </subcellularLocation>
</comment>
<name>D7FYN9_ECTSI</name>
<keyword evidence="9" id="KW-0675">Receptor</keyword>
<accession>D7FYN9</accession>
<dbReference type="SUPFAM" id="SSF58038">
    <property type="entry name" value="SNARE fusion complex"/>
    <property type="match status" value="1"/>
</dbReference>
<evidence type="ECO:0000313" key="10">
    <source>
        <dbReference type="Proteomes" id="UP000002630"/>
    </source>
</evidence>
<evidence type="ECO:0000256" key="6">
    <source>
        <dbReference type="ARBA" id="ARBA00023034"/>
    </source>
</evidence>
<dbReference type="InParanoid" id="D7FYN9"/>
<keyword evidence="10" id="KW-1185">Reference proteome</keyword>
<dbReference type="InterPro" id="IPR027027">
    <property type="entry name" value="GOSR2/Membrin/Bos1"/>
</dbReference>
<sequence length="209" mass="24141">MTSIVELFPKARRLSFDLRTLLQYVERGHASPDDAGMNLEEFGRQLDVLESLVGQERPTQREDWRRKLRELRNEHAFLRDQLGRFDQGRRKVGQEAKEREELLARRHAALPSSVMDAYAEEGSSLLRSRRMVGDYLQTGQASLTSLVEQRSRLKNAHRKVLDMANILGLSNSILRVSDRRQAVDRLLVLGGIIVTSVFLWWMWGRRVAS</sequence>
<dbReference type="PIRSF" id="PIRSF028865">
    <property type="entry name" value="Membrin-2"/>
    <property type="match status" value="1"/>
</dbReference>
<dbReference type="AlphaFoldDB" id="D7FYN9"/>
<keyword evidence="6" id="KW-0333">Golgi apparatus</keyword>
<dbReference type="EMBL" id="FN649760">
    <property type="protein sequence ID" value="CBJ32581.1"/>
    <property type="molecule type" value="Genomic_DNA"/>
</dbReference>
<proteinExistence type="predicted"/>
<keyword evidence="3 8" id="KW-0812">Transmembrane</keyword>
<dbReference type="STRING" id="2880.D7FYN9"/>
<feature type="transmembrane region" description="Helical" evidence="8">
    <location>
        <begin position="186"/>
        <end position="203"/>
    </location>
</feature>
<dbReference type="eggNOG" id="KOG3251">
    <property type="taxonomic scope" value="Eukaryota"/>
</dbReference>
<dbReference type="PANTHER" id="PTHR21230">
    <property type="entry name" value="VESICLE TRANSPORT V-SNARE PROTEIN VTI1-RELATED"/>
    <property type="match status" value="1"/>
</dbReference>
<evidence type="ECO:0000313" key="9">
    <source>
        <dbReference type="EMBL" id="CBJ32581.1"/>
    </source>
</evidence>
<keyword evidence="4" id="KW-0653">Protein transport</keyword>
<keyword evidence="5 8" id="KW-1133">Transmembrane helix</keyword>
<dbReference type="GO" id="GO:0012507">
    <property type="term" value="C:ER to Golgi transport vesicle membrane"/>
    <property type="evidence" value="ECO:0007669"/>
    <property type="project" value="TreeGrafter"/>
</dbReference>
<dbReference type="GO" id="GO:0031201">
    <property type="term" value="C:SNARE complex"/>
    <property type="evidence" value="ECO:0007669"/>
    <property type="project" value="TreeGrafter"/>
</dbReference>
<dbReference type="GO" id="GO:0005789">
    <property type="term" value="C:endoplasmic reticulum membrane"/>
    <property type="evidence" value="ECO:0007669"/>
    <property type="project" value="TreeGrafter"/>
</dbReference>
<evidence type="ECO:0000256" key="5">
    <source>
        <dbReference type="ARBA" id="ARBA00022989"/>
    </source>
</evidence>
<dbReference type="Pfam" id="PF12352">
    <property type="entry name" value="V-SNARE_C"/>
    <property type="match status" value="1"/>
</dbReference>
<dbReference type="PANTHER" id="PTHR21230:SF1">
    <property type="entry name" value="GOLGI SNAP RECEPTOR COMPLEX MEMBER 2"/>
    <property type="match status" value="1"/>
</dbReference>
<reference evidence="9 10" key="1">
    <citation type="journal article" date="2010" name="Nature">
        <title>The Ectocarpus genome and the independent evolution of multicellularity in brown algae.</title>
        <authorList>
            <person name="Cock J.M."/>
            <person name="Sterck L."/>
            <person name="Rouze P."/>
            <person name="Scornet D."/>
            <person name="Allen A.E."/>
            <person name="Amoutzias G."/>
            <person name="Anthouard V."/>
            <person name="Artiguenave F."/>
            <person name="Aury J.M."/>
            <person name="Badger J.H."/>
            <person name="Beszteri B."/>
            <person name="Billiau K."/>
            <person name="Bonnet E."/>
            <person name="Bothwell J.H."/>
            <person name="Bowler C."/>
            <person name="Boyen C."/>
            <person name="Brownlee C."/>
            <person name="Carrano C.J."/>
            <person name="Charrier B."/>
            <person name="Cho G.Y."/>
            <person name="Coelho S.M."/>
            <person name="Collen J."/>
            <person name="Corre E."/>
            <person name="Da Silva C."/>
            <person name="Delage L."/>
            <person name="Delaroque N."/>
            <person name="Dittami S.M."/>
            <person name="Doulbeau S."/>
            <person name="Elias M."/>
            <person name="Farnham G."/>
            <person name="Gachon C.M."/>
            <person name="Gschloessl B."/>
            <person name="Heesch S."/>
            <person name="Jabbari K."/>
            <person name="Jubin C."/>
            <person name="Kawai H."/>
            <person name="Kimura K."/>
            <person name="Kloareg B."/>
            <person name="Kupper F.C."/>
            <person name="Lang D."/>
            <person name="Le Bail A."/>
            <person name="Leblanc C."/>
            <person name="Lerouge P."/>
            <person name="Lohr M."/>
            <person name="Lopez P.J."/>
            <person name="Martens C."/>
            <person name="Maumus F."/>
            <person name="Michel G."/>
            <person name="Miranda-Saavedra D."/>
            <person name="Morales J."/>
            <person name="Moreau H."/>
            <person name="Motomura T."/>
            <person name="Nagasato C."/>
            <person name="Napoli C.A."/>
            <person name="Nelson D.R."/>
            <person name="Nyvall-Collen P."/>
            <person name="Peters A.F."/>
            <person name="Pommier C."/>
            <person name="Potin P."/>
            <person name="Poulain J."/>
            <person name="Quesneville H."/>
            <person name="Read B."/>
            <person name="Rensing S.A."/>
            <person name="Ritter A."/>
            <person name="Rousvoal S."/>
            <person name="Samanta M."/>
            <person name="Samson G."/>
            <person name="Schroeder D.C."/>
            <person name="Segurens B."/>
            <person name="Strittmatter M."/>
            <person name="Tonon T."/>
            <person name="Tregear J.W."/>
            <person name="Valentin K."/>
            <person name="von Dassow P."/>
            <person name="Yamagishi T."/>
            <person name="Van de Peer Y."/>
            <person name="Wincker P."/>
        </authorList>
    </citation>
    <scope>NUCLEOTIDE SEQUENCE [LARGE SCALE GENOMIC DNA]</scope>
    <source>
        <strain evidence="10">Ec32 / CCAP1310/4</strain>
    </source>
</reference>
<evidence type="ECO:0000256" key="3">
    <source>
        <dbReference type="ARBA" id="ARBA00022692"/>
    </source>
</evidence>
<dbReference type="GO" id="GO:0000139">
    <property type="term" value="C:Golgi membrane"/>
    <property type="evidence" value="ECO:0007669"/>
    <property type="project" value="UniProtKB-SubCell"/>
</dbReference>
<organism evidence="9 10">
    <name type="scientific">Ectocarpus siliculosus</name>
    <name type="common">Brown alga</name>
    <name type="synonym">Conferva siliculosa</name>
    <dbReference type="NCBI Taxonomy" id="2880"/>
    <lineage>
        <taxon>Eukaryota</taxon>
        <taxon>Sar</taxon>
        <taxon>Stramenopiles</taxon>
        <taxon>Ochrophyta</taxon>
        <taxon>PX clade</taxon>
        <taxon>Phaeophyceae</taxon>
        <taxon>Ectocarpales</taxon>
        <taxon>Ectocarpaceae</taxon>
        <taxon>Ectocarpus</taxon>
    </lineage>
</organism>